<keyword evidence="1" id="KW-1133">Transmembrane helix</keyword>
<feature type="transmembrane region" description="Helical" evidence="1">
    <location>
        <begin position="191"/>
        <end position="207"/>
    </location>
</feature>
<dbReference type="EMBL" id="VSSQ01001612">
    <property type="protein sequence ID" value="MPM09786.1"/>
    <property type="molecule type" value="Genomic_DNA"/>
</dbReference>
<feature type="transmembrane region" description="Helical" evidence="1">
    <location>
        <begin position="106"/>
        <end position="126"/>
    </location>
</feature>
<sequence>MKNDKFILLVLLFIIAVFGYQVQFLSYVLSVLAIGYYIIAGELKISQYKVLVPLVLLLVLGTRIGTGFQLIHIVRDYVYFSSPIFSFLLGTVLYKKLSFSKLKILFVTYGTVYSLYFLLQTTLQFGSMFMSDTYDTRYSIGTGTPIPVLALFFLVFSYKEIYKIVKNHYIMLSIMILNGVVLYYFSSRVYYFTILIFILLYLFYSFVSKYKQIGLILFSGVLIILVFLVYQMINGEGFVAEKMRNSLNEMFIQEFDGYESIINNWRAYEVFEVFNTMVQAPLINQIFGYGFGMLVYLEMGLLLSNIELNYIPIFHNGFAYVFVKTGLVGVLIFIFFGVNLLLKAKKRLSDSGISKVAFILLLGSVLTVYFTTLVVNGFFSGESFYFILFIGYLYELICSNNLQYENKHNNCNV</sequence>
<evidence type="ECO:0000256" key="1">
    <source>
        <dbReference type="SAM" id="Phobius"/>
    </source>
</evidence>
<feature type="transmembrane region" description="Helical" evidence="1">
    <location>
        <begin position="384"/>
        <end position="402"/>
    </location>
</feature>
<organism evidence="2">
    <name type="scientific">bioreactor metagenome</name>
    <dbReference type="NCBI Taxonomy" id="1076179"/>
    <lineage>
        <taxon>unclassified sequences</taxon>
        <taxon>metagenomes</taxon>
        <taxon>ecological metagenomes</taxon>
    </lineage>
</organism>
<keyword evidence="1" id="KW-0812">Transmembrane</keyword>
<gene>
    <name evidence="2" type="ORF">SDC9_56109</name>
</gene>
<feature type="transmembrane region" description="Helical" evidence="1">
    <location>
        <begin position="6"/>
        <end position="39"/>
    </location>
</feature>
<feature type="transmembrane region" description="Helical" evidence="1">
    <location>
        <begin position="318"/>
        <end position="344"/>
    </location>
</feature>
<feature type="transmembrane region" description="Helical" evidence="1">
    <location>
        <begin position="356"/>
        <end position="378"/>
    </location>
</feature>
<feature type="transmembrane region" description="Helical" evidence="1">
    <location>
        <begin position="138"/>
        <end position="156"/>
    </location>
</feature>
<comment type="caution">
    <text evidence="2">The sequence shown here is derived from an EMBL/GenBank/DDBJ whole genome shotgun (WGS) entry which is preliminary data.</text>
</comment>
<keyword evidence="1" id="KW-0472">Membrane</keyword>
<proteinExistence type="predicted"/>
<feature type="transmembrane region" description="Helical" evidence="1">
    <location>
        <begin position="168"/>
        <end position="185"/>
    </location>
</feature>
<evidence type="ECO:0000313" key="2">
    <source>
        <dbReference type="EMBL" id="MPM09786.1"/>
    </source>
</evidence>
<dbReference type="AlphaFoldDB" id="A0A644X0X5"/>
<feature type="transmembrane region" description="Helical" evidence="1">
    <location>
        <begin position="51"/>
        <end position="71"/>
    </location>
</feature>
<protein>
    <submittedName>
        <fullName evidence="2">Uncharacterized protein</fullName>
    </submittedName>
</protein>
<accession>A0A644X0X5</accession>
<reference evidence="2" key="1">
    <citation type="submission" date="2019-08" db="EMBL/GenBank/DDBJ databases">
        <authorList>
            <person name="Kucharzyk K."/>
            <person name="Murdoch R.W."/>
            <person name="Higgins S."/>
            <person name="Loffler F."/>
        </authorList>
    </citation>
    <scope>NUCLEOTIDE SEQUENCE</scope>
</reference>
<feature type="transmembrane region" description="Helical" evidence="1">
    <location>
        <begin position="77"/>
        <end position="94"/>
    </location>
</feature>
<name>A0A644X0X5_9ZZZZ</name>
<feature type="transmembrane region" description="Helical" evidence="1">
    <location>
        <begin position="214"/>
        <end position="233"/>
    </location>
</feature>